<reference evidence="6" key="1">
    <citation type="journal article" date="2019" name="Sci. Rep.">
        <title>Draft genome of Tanacetum cinerariifolium, the natural source of mosquito coil.</title>
        <authorList>
            <person name="Yamashiro T."/>
            <person name="Shiraishi A."/>
            <person name="Satake H."/>
            <person name="Nakayama K."/>
        </authorList>
    </citation>
    <scope>NUCLEOTIDE SEQUENCE</scope>
</reference>
<dbReference type="Gene3D" id="3.30.420.10">
    <property type="entry name" value="Ribonuclease H-like superfamily/Ribonuclease H"/>
    <property type="match status" value="1"/>
</dbReference>
<dbReference type="InterPro" id="IPR013103">
    <property type="entry name" value="RVT_2"/>
</dbReference>
<keyword evidence="1" id="KW-0645">Protease</keyword>
<dbReference type="PANTHER" id="PTHR42648">
    <property type="entry name" value="TRANSPOSASE, PUTATIVE-RELATED"/>
    <property type="match status" value="1"/>
</dbReference>
<protein>
    <recommendedName>
        <fullName evidence="5">Integrase catalytic domain-containing protein</fullName>
    </recommendedName>
</protein>
<dbReference type="GO" id="GO:0006508">
    <property type="term" value="P:proteolysis"/>
    <property type="evidence" value="ECO:0007669"/>
    <property type="project" value="UniProtKB-KW"/>
</dbReference>
<dbReference type="GO" id="GO:0015074">
    <property type="term" value="P:DNA integration"/>
    <property type="evidence" value="ECO:0007669"/>
    <property type="project" value="InterPro"/>
</dbReference>
<evidence type="ECO:0000256" key="1">
    <source>
        <dbReference type="ARBA" id="ARBA00022670"/>
    </source>
</evidence>
<evidence type="ECO:0000259" key="5">
    <source>
        <dbReference type="PROSITE" id="PS50994"/>
    </source>
</evidence>
<keyword evidence="4" id="KW-0175">Coiled coil</keyword>
<feature type="coiled-coil region" evidence="4">
    <location>
        <begin position="467"/>
        <end position="501"/>
    </location>
</feature>
<evidence type="ECO:0000256" key="3">
    <source>
        <dbReference type="ARBA" id="ARBA00022801"/>
    </source>
</evidence>
<gene>
    <name evidence="6" type="ORF">Tci_032139</name>
</gene>
<comment type="caution">
    <text evidence="6">The sequence shown here is derived from an EMBL/GenBank/DDBJ whole genome shotgun (WGS) entry which is preliminary data.</text>
</comment>
<dbReference type="Pfam" id="PF14223">
    <property type="entry name" value="Retrotran_gag_2"/>
    <property type="match status" value="1"/>
</dbReference>
<dbReference type="Pfam" id="PF07727">
    <property type="entry name" value="RVT_2"/>
    <property type="match status" value="1"/>
</dbReference>
<proteinExistence type="predicted"/>
<evidence type="ECO:0000256" key="4">
    <source>
        <dbReference type="SAM" id="Coils"/>
    </source>
</evidence>
<evidence type="ECO:0000313" key="6">
    <source>
        <dbReference type="EMBL" id="GEU60161.1"/>
    </source>
</evidence>
<dbReference type="InterPro" id="IPR025724">
    <property type="entry name" value="GAG-pre-integrase_dom"/>
</dbReference>
<dbReference type="InterPro" id="IPR039537">
    <property type="entry name" value="Retrotran_Ty1/copia-like"/>
</dbReference>
<dbReference type="InterPro" id="IPR001584">
    <property type="entry name" value="Integrase_cat-core"/>
</dbReference>
<feature type="domain" description="Integrase catalytic" evidence="5">
    <location>
        <begin position="1108"/>
        <end position="1229"/>
    </location>
</feature>
<dbReference type="InterPro" id="IPR057670">
    <property type="entry name" value="SH3_retrovirus"/>
</dbReference>
<keyword evidence="3" id="KW-0378">Hydrolase</keyword>
<dbReference type="GO" id="GO:0003676">
    <property type="term" value="F:nucleic acid binding"/>
    <property type="evidence" value="ECO:0007669"/>
    <property type="project" value="InterPro"/>
</dbReference>
<dbReference type="EMBL" id="BKCJ010004291">
    <property type="protein sequence ID" value="GEU60161.1"/>
    <property type="molecule type" value="Genomic_DNA"/>
</dbReference>
<organism evidence="6">
    <name type="scientific">Tanacetum cinerariifolium</name>
    <name type="common">Dalmatian daisy</name>
    <name type="synonym">Chrysanthemum cinerariifolium</name>
    <dbReference type="NCBI Taxonomy" id="118510"/>
    <lineage>
        <taxon>Eukaryota</taxon>
        <taxon>Viridiplantae</taxon>
        <taxon>Streptophyta</taxon>
        <taxon>Embryophyta</taxon>
        <taxon>Tracheophyta</taxon>
        <taxon>Spermatophyta</taxon>
        <taxon>Magnoliopsida</taxon>
        <taxon>eudicotyledons</taxon>
        <taxon>Gunneridae</taxon>
        <taxon>Pentapetalae</taxon>
        <taxon>asterids</taxon>
        <taxon>campanulids</taxon>
        <taxon>Asterales</taxon>
        <taxon>Asteraceae</taxon>
        <taxon>Asteroideae</taxon>
        <taxon>Anthemideae</taxon>
        <taxon>Anthemidinae</taxon>
        <taxon>Tanacetum</taxon>
    </lineage>
</organism>
<dbReference type="Pfam" id="PF13976">
    <property type="entry name" value="gag_pre-integrs"/>
    <property type="match status" value="1"/>
</dbReference>
<dbReference type="GO" id="GO:0046872">
    <property type="term" value="F:metal ion binding"/>
    <property type="evidence" value="ECO:0007669"/>
    <property type="project" value="UniProtKB-KW"/>
</dbReference>
<name>A0A6L2LEB8_TANCI</name>
<dbReference type="GO" id="GO:0008233">
    <property type="term" value="F:peptidase activity"/>
    <property type="evidence" value="ECO:0007669"/>
    <property type="project" value="UniProtKB-KW"/>
</dbReference>
<accession>A0A6L2LEB8</accession>
<feature type="coiled-coil region" evidence="4">
    <location>
        <begin position="668"/>
        <end position="699"/>
    </location>
</feature>
<dbReference type="CDD" id="cd09272">
    <property type="entry name" value="RNase_HI_RT_Ty1"/>
    <property type="match status" value="1"/>
</dbReference>
<dbReference type="Pfam" id="PF25597">
    <property type="entry name" value="SH3_retrovirus"/>
    <property type="match status" value="1"/>
</dbReference>
<dbReference type="InterPro" id="IPR036397">
    <property type="entry name" value="RNaseH_sf"/>
</dbReference>
<dbReference type="PROSITE" id="PS50994">
    <property type="entry name" value="INTEGRASE"/>
    <property type="match status" value="1"/>
</dbReference>
<evidence type="ECO:0000256" key="2">
    <source>
        <dbReference type="ARBA" id="ARBA00022723"/>
    </source>
</evidence>
<keyword evidence="2" id="KW-0479">Metal-binding</keyword>
<dbReference type="SUPFAM" id="SSF53098">
    <property type="entry name" value="Ribonuclease H-like"/>
    <property type="match status" value="1"/>
</dbReference>
<dbReference type="InterPro" id="IPR054722">
    <property type="entry name" value="PolX-like_BBD"/>
</dbReference>
<dbReference type="PANTHER" id="PTHR42648:SF18">
    <property type="entry name" value="RETROTRANSPOSON, UNCLASSIFIED-LIKE PROTEIN"/>
    <property type="match status" value="1"/>
</dbReference>
<dbReference type="InterPro" id="IPR012337">
    <property type="entry name" value="RNaseH-like_sf"/>
</dbReference>
<sequence length="1809" mass="207703">MSNTNNTMQTRTSNALYNAIMKAGDKDRPPMLAPVLKNPPYEYKWNDKDVLVAEGSTETTTERYMENYKNVSQDIRDQLNAEAEAEAIQIIFIWIDNDIYSTVDVCPNASEMWKAIERLKQGELINVQDLETNLYWEFEKFTSRDGESLESYYSRFYKMMNELIRNQCDVTNHQVNVQFLLQLQPKWQRFVTLVKQSQELKTVSYHKLYDVLKQHQNEVNEIRAERLTRTANLLALVAQQQPVYHPQNYPTHYTQNSSTRSEQAAFRNRGKAIVNSPSPIYDQEPSMVAEDDEIANQDNSLRINRGTGYDNQMIGNVAGARENVGTPVVQQSGIQCYNYKEYGHVVDKDDDDDDLANECDLLASLIKKLKCEIDDNKNRNKFLETSNKALVDKLKGEIKNFKTKNKSLESLNNHFKEANNELSKTNQLMYKDLKKFQAELHRYHDVKYASKVEIDCAKAKGDLMSYKMEFEKSANEFTQKINELNQTISEIKKELFAHQETISIPSQEKAAQIKFYKTREDKEIDKIIALENKVKVSDNIVYKTGQSVKTINMLNRNCKTSFAKPEFLKKAQRANPSLYDIGCYNDNLALMLAPESDKVIRFEKESRSKLSALIRPFDYEKLNNLYDLFVPQHEKSYAQRYFSKRINADLEKFHLCLKEEMVADLRYFNSLELEVDSLKSQLETQKTLFLNEIDRLSREYYYAGHMNAILDSLEKQDCSKSKSVTKNNVSNDFLKPVTAQILPPNNKSIAKNIKVIALGMYKLHTEPVQTRTTQLPHDVRKTNKCVSFSTGVIPPTSVSRPQLKSNQMKDRVMLNNGQGKKQEVEDHRRNVKFSNNKMSVTACNDSLNAKTSNVNLVCVTCGKCVLNVNHDKCVLHYLNGVNSKTKMPMAVPLVEIILFIVDSGCSKHMTGNLKLLTNFVEKFLDTVKFGNDQIAPILGHGDLVQGTVTIKRVYYVEGLNHNLFSVCQFCDADLKVSFRKSTCYIRDLKGNDLLTGSRGTDLYSITLQDTYSPNPICFKAKATSSQAWLWHRRLSHLNFDTINLLSKNDIVIGLPKLKFVKDRLCSSCELRKAKRKSFQTKSTPSSKRWLQPLHMDLCGPMRTHFLRSKDETSEVLIDFLRVVQRGLHAQVRIVQTDKSTEFLNKTLHVYFASERINHQTSVARTPEQNGIFERQNRTLVEAARTMLSAAKVPLYFWAEAIATTCFTQNCSLVIPRHEKAPYHIINDRKPSVKFFHIFCSLCYIVRDGENLDKMKEKVDACIFVGYSTQSRDYRVFNKRTRVIVETIHANFDELPNMVSNHVSSDTVPQCQRTALEHDILSPGPQCQENVPIAAGTVTTSNELDLLFSSMFDELLNGSTQVVSKSSDVTTADAPNQCQQQYTTPLNTQTTPEPTCQDPTQAPTVTSIENINQAETLTENAQVEDAEFINIFYHQLEQVTGNPSQSIRTRRQIESDGEMCMFALTVSRTELKNIKEAMADFEWIELMQEELHQFDRLDVWELVDRPLCKNIINMKWLWKNKRDEENTVIRNKSRLVAKGYAQKEGVDFEESFAPVAQLEIVRLLIAYATHKSFTVYQIDVKTTFLYGPLKEEVPDTMHATCYCARYQAKPTEKHLTVVKRIFRYLKDSIHMGLWYPKDTGFELTTFSDSDHAGCLDSRKSTSGGIQFLGGDKLVSWSSKKQDCTSMSLTEAEYVSLFACFAQVLWLRTQLTDYGFHFDKIPMYCDSKAAIAISCNLVQHSRTKHIDVRYHFIKEKVEKGVVELFVVGTEYQLVDLFTKALSEDRFKYLVRRFGMRCLTPEELEVLANESA</sequence>
<dbReference type="Pfam" id="PF22936">
    <property type="entry name" value="Pol_BBD"/>
    <property type="match status" value="1"/>
</dbReference>
<feature type="coiled-coil region" evidence="4">
    <location>
        <begin position="366"/>
        <end position="428"/>
    </location>
</feature>